<reference evidence="17 18" key="1">
    <citation type="submission" date="2015-01" db="EMBL/GenBank/DDBJ databases">
        <title>The Genome Sequence of Ochroconis gallopava CBS43764.</title>
        <authorList>
            <consortium name="The Broad Institute Genomics Platform"/>
            <person name="Cuomo C."/>
            <person name="de Hoog S."/>
            <person name="Gorbushina A."/>
            <person name="Stielow B."/>
            <person name="Teixiera M."/>
            <person name="Abouelleil A."/>
            <person name="Chapman S.B."/>
            <person name="Priest M."/>
            <person name="Young S.K."/>
            <person name="Wortman J."/>
            <person name="Nusbaum C."/>
            <person name="Birren B."/>
        </authorList>
    </citation>
    <scope>NUCLEOTIDE SEQUENCE [LARGE SCALE GENOMIC DNA]</scope>
    <source>
        <strain evidence="17 18">CBS 43764</strain>
    </source>
</reference>
<dbReference type="SUPFAM" id="SSF81653">
    <property type="entry name" value="Calcium ATPase, transduction domain A"/>
    <property type="match status" value="1"/>
</dbReference>
<evidence type="ECO:0000256" key="1">
    <source>
        <dbReference type="ARBA" id="ARBA00004127"/>
    </source>
</evidence>
<dbReference type="Gene3D" id="2.70.150.10">
    <property type="entry name" value="Calcium-transporting ATPase, cytoplasmic transduction domain A"/>
    <property type="match status" value="1"/>
</dbReference>
<evidence type="ECO:0000256" key="15">
    <source>
        <dbReference type="RuleBase" id="RU362081"/>
    </source>
</evidence>
<dbReference type="InterPro" id="IPR023214">
    <property type="entry name" value="HAD_sf"/>
</dbReference>
<feature type="transmembrane region" description="Helical" evidence="15">
    <location>
        <begin position="562"/>
        <end position="581"/>
    </location>
</feature>
<dbReference type="Pfam" id="PF00403">
    <property type="entry name" value="HMA"/>
    <property type="match status" value="3"/>
</dbReference>
<evidence type="ECO:0000256" key="3">
    <source>
        <dbReference type="ARBA" id="ARBA00022448"/>
    </source>
</evidence>
<dbReference type="GO" id="GO:0016887">
    <property type="term" value="F:ATP hydrolysis activity"/>
    <property type="evidence" value="ECO:0007669"/>
    <property type="project" value="InterPro"/>
</dbReference>
<dbReference type="PROSITE" id="PS01047">
    <property type="entry name" value="HMA_1"/>
    <property type="match status" value="2"/>
</dbReference>
<evidence type="ECO:0000256" key="9">
    <source>
        <dbReference type="ARBA" id="ARBA00022842"/>
    </source>
</evidence>
<dbReference type="RefSeq" id="XP_016216310.1">
    <property type="nucleotide sequence ID" value="XM_016356004.1"/>
</dbReference>
<dbReference type="PANTHER" id="PTHR43520:SF32">
    <property type="entry name" value="COPPER RESISTANCE P-TYPE ATPASE (EUROFUNG)"/>
    <property type="match status" value="1"/>
</dbReference>
<dbReference type="EMBL" id="KN847535">
    <property type="protein sequence ID" value="KIW06441.1"/>
    <property type="molecule type" value="Genomic_DNA"/>
</dbReference>
<evidence type="ECO:0000256" key="11">
    <source>
        <dbReference type="ARBA" id="ARBA00022989"/>
    </source>
</evidence>
<organism evidence="17 18">
    <name type="scientific">Verruconis gallopava</name>
    <dbReference type="NCBI Taxonomy" id="253628"/>
    <lineage>
        <taxon>Eukaryota</taxon>
        <taxon>Fungi</taxon>
        <taxon>Dikarya</taxon>
        <taxon>Ascomycota</taxon>
        <taxon>Pezizomycotina</taxon>
        <taxon>Dothideomycetes</taxon>
        <taxon>Pleosporomycetidae</taxon>
        <taxon>Venturiales</taxon>
        <taxon>Sympoventuriaceae</taxon>
        <taxon>Verruconis</taxon>
    </lineage>
</organism>
<dbReference type="Gene3D" id="3.30.70.100">
    <property type="match status" value="3"/>
</dbReference>
<keyword evidence="8 15" id="KW-0067">ATP-binding</keyword>
<accession>A0A0D1XUM0</accession>
<dbReference type="PROSITE" id="PS50846">
    <property type="entry name" value="HMA_2"/>
    <property type="match status" value="4"/>
</dbReference>
<dbReference type="PROSITE" id="PS00154">
    <property type="entry name" value="ATPASE_E1_E2"/>
    <property type="match status" value="1"/>
</dbReference>
<dbReference type="OrthoDB" id="432719at2759"/>
<keyword evidence="4 15" id="KW-0812">Transmembrane</keyword>
<dbReference type="InParanoid" id="A0A0D1XUM0"/>
<sequence>MQPVRTRQTAFLVSNLHCASCVQSISKALRKLEPAPVSIGHSIVDHTITVTHSDQLSEQTIKQTLEDEGYEVQAIIANPLSHSPRVLAEDSGEAGLEHERPKSLQLLMSNTSPKAQQQLKERHRLNCKQCQLEQGEAAPQLPEIQMVHDPGSASLVAIDPTPNLQTYIVALTIDGMTCASCVSTVTKAVESKPWVSSANVNLLTKSATVCIQGKEHANELVSIIEDAGYDVTLEKLEEKPEPSMDSSQTTLQDTWKATYTIGGMTCSSCVGNITRALSEFPWVKSVNISLVAGSAVVVFTGKDHLKEIAESIEDAGYEASLNLVTDAGPVRSLAKASRTVQIRIEGMYCEHCPNKVMTAVSRFEDVKVEQAPTMKDPVLTIIYIPSAPELTIRVILASISSADTAFHPYIFHQMSIEERAQKMHLREQRRILFRLLLAFMIAIPTFIIGIVLMSLVPKHSPPRKYIMSPLSGVSRAEWALFILATPVYFFSADLFHRRMIKELRALWRSRSTTPVIQRFYRFGSMNMLISLGTTIAYASSVAQMAVDAASTRNSQTSGHSNPTYFDSVVFLTMFLLIGRYIEAHSKAKTGDAVAELGKLRPTTALLKAENGYATENGRFLDGYQKVSVDLLDCGDIVRVPHGASPPCDGTVIDGSSTFDESSLTGEAKPVPKTTGDEVFSGTVNLGSAISIQVTSVSGNSMLDQIMRVVREGQTKRAPVERVADSITGYFVPVVCFLAVATWFVWLGLGLGGQLPSSWRENSESWPFWSLQFAIAVFVVACPCGIGLAAPTALLVGGGLAAKHGILVKGGGEAFEEASDLDCIVFDKTGTLTEGGEPVVTDFLQVNEYPDVALGEESILSLARAIEEDSSHPLAKAIVNFSKTRVTPDYGHAIRQESTEFPGKGIKGTAHLPAPSLIYDQNVEVMVGNEKFMKEHAAVMLPDAAIHLDKWKKEGKSVMLVALKMKIFKTPDRPYGWWVVAILAVSDPIRPEAPLVIRELQKRKIDVWMISGDNPVTAFAVGDQLGIHRENIIAGVLPAMKAQKIKMLQSSQSQHGSKRAKVAMVGDGINDTPALTSADVGIAIGSGSDVAISAASFVLLTSDLSSLLTLIDLSRTVFRRIKFNFFWALVYNLIALPIAAGALYPITTNGGSHIRLDPVWAALAMALSSVSVVTSSLLLRSRLPGVGFRISRKEQRNRVE</sequence>
<dbReference type="InterPro" id="IPR017969">
    <property type="entry name" value="Heavy-metal-associated_CS"/>
</dbReference>
<dbReference type="FunFam" id="3.30.70.100:FF:000001">
    <property type="entry name" value="ATPase copper transporting beta"/>
    <property type="match status" value="2"/>
</dbReference>
<feature type="domain" description="HMA" evidence="16">
    <location>
        <begin position="167"/>
        <end position="232"/>
    </location>
</feature>
<dbReference type="AlphaFoldDB" id="A0A0D1XUM0"/>
<dbReference type="CDD" id="cd00371">
    <property type="entry name" value="HMA"/>
    <property type="match status" value="4"/>
</dbReference>
<feature type="domain" description="HMA" evidence="16">
    <location>
        <begin position="338"/>
        <end position="407"/>
    </location>
</feature>
<keyword evidence="14 15" id="KW-0472">Membrane</keyword>
<dbReference type="InterPro" id="IPR018303">
    <property type="entry name" value="ATPase_P-typ_P_site"/>
</dbReference>
<comment type="similarity">
    <text evidence="2 15">Belongs to the cation transport ATPase (P-type) (TC 3.A.3) family. Type IB subfamily.</text>
</comment>
<dbReference type="SFLD" id="SFLDF00027">
    <property type="entry name" value="p-type_atpase"/>
    <property type="match status" value="1"/>
</dbReference>
<feature type="transmembrane region" description="Helical" evidence="15">
    <location>
        <begin position="1158"/>
        <end position="1178"/>
    </location>
</feature>
<keyword evidence="5 15" id="KW-0479">Metal-binding</keyword>
<feature type="transmembrane region" description="Helical" evidence="15">
    <location>
        <begin position="726"/>
        <end position="748"/>
    </location>
</feature>
<evidence type="ECO:0000313" key="17">
    <source>
        <dbReference type="EMBL" id="KIW06441.1"/>
    </source>
</evidence>
<evidence type="ECO:0000256" key="13">
    <source>
        <dbReference type="ARBA" id="ARBA00023065"/>
    </source>
</evidence>
<dbReference type="GO" id="GO:0016020">
    <property type="term" value="C:membrane"/>
    <property type="evidence" value="ECO:0007669"/>
    <property type="project" value="UniProtKB-SubCell"/>
</dbReference>
<dbReference type="SUPFAM" id="SSF56784">
    <property type="entry name" value="HAD-like"/>
    <property type="match status" value="1"/>
</dbReference>
<feature type="domain" description="HMA" evidence="16">
    <location>
        <begin position="7"/>
        <end position="73"/>
    </location>
</feature>
<dbReference type="InterPro" id="IPR008250">
    <property type="entry name" value="ATPase_P-typ_transduc_dom_A_sf"/>
</dbReference>
<dbReference type="Proteomes" id="UP000053259">
    <property type="component" value="Unassembled WGS sequence"/>
</dbReference>
<keyword evidence="6" id="KW-0677">Repeat</keyword>
<dbReference type="InterPro" id="IPR059000">
    <property type="entry name" value="ATPase_P-type_domA"/>
</dbReference>
<comment type="subcellular location">
    <subcellularLocation>
        <location evidence="1">Endomembrane system</location>
        <topology evidence="1">Multi-pass membrane protein</topology>
    </subcellularLocation>
    <subcellularLocation>
        <location evidence="15">Membrane</location>
    </subcellularLocation>
</comment>
<dbReference type="NCBIfam" id="TIGR01525">
    <property type="entry name" value="ATPase-IB_hvy"/>
    <property type="match status" value="1"/>
</dbReference>
<dbReference type="Pfam" id="PF00122">
    <property type="entry name" value="E1-E2_ATPase"/>
    <property type="match status" value="1"/>
</dbReference>
<dbReference type="Pfam" id="PF00702">
    <property type="entry name" value="Hydrolase"/>
    <property type="match status" value="1"/>
</dbReference>
<dbReference type="NCBIfam" id="TIGR00003">
    <property type="entry name" value="copper ion binding protein"/>
    <property type="match status" value="1"/>
</dbReference>
<dbReference type="InterPro" id="IPR027256">
    <property type="entry name" value="P-typ_ATPase_IB"/>
</dbReference>
<evidence type="ECO:0000256" key="12">
    <source>
        <dbReference type="ARBA" id="ARBA00023008"/>
    </source>
</evidence>
<keyword evidence="12" id="KW-0186">Copper</keyword>
<dbReference type="GO" id="GO:0055070">
    <property type="term" value="P:copper ion homeostasis"/>
    <property type="evidence" value="ECO:0007669"/>
    <property type="project" value="TreeGrafter"/>
</dbReference>
<dbReference type="InterPro" id="IPR023298">
    <property type="entry name" value="ATPase_P-typ_TM_dom_sf"/>
</dbReference>
<evidence type="ECO:0000313" key="18">
    <source>
        <dbReference type="Proteomes" id="UP000053259"/>
    </source>
</evidence>
<dbReference type="SFLD" id="SFLDS00003">
    <property type="entry name" value="Haloacid_Dehalogenase"/>
    <property type="match status" value="1"/>
</dbReference>
<name>A0A0D1XUM0_9PEZI</name>
<evidence type="ECO:0000256" key="7">
    <source>
        <dbReference type="ARBA" id="ARBA00022741"/>
    </source>
</evidence>
<protein>
    <recommendedName>
        <fullName evidence="16">HMA domain-containing protein</fullName>
    </recommendedName>
</protein>
<keyword evidence="11 15" id="KW-1133">Transmembrane helix</keyword>
<evidence type="ECO:0000256" key="10">
    <source>
        <dbReference type="ARBA" id="ARBA00022967"/>
    </source>
</evidence>
<keyword evidence="9" id="KW-0460">Magnesium</keyword>
<dbReference type="SUPFAM" id="SSF81660">
    <property type="entry name" value="Metal cation-transporting ATPase, ATP-binding domain N"/>
    <property type="match status" value="1"/>
</dbReference>
<feature type="transmembrane region" description="Helical" evidence="15">
    <location>
        <begin position="431"/>
        <end position="456"/>
    </location>
</feature>
<feature type="transmembrane region" description="Helical" evidence="15">
    <location>
        <begin position="768"/>
        <end position="795"/>
    </location>
</feature>
<dbReference type="CDD" id="cd02094">
    <property type="entry name" value="P-type_ATPase_Cu-like"/>
    <property type="match status" value="1"/>
</dbReference>
<keyword evidence="18" id="KW-1185">Reference proteome</keyword>
<dbReference type="HOGENOM" id="CLU_001771_0_2_1"/>
<dbReference type="Gene3D" id="3.40.50.1000">
    <property type="entry name" value="HAD superfamily/HAD-like"/>
    <property type="match status" value="1"/>
</dbReference>
<dbReference type="InterPro" id="IPR036412">
    <property type="entry name" value="HAD-like_sf"/>
</dbReference>
<keyword evidence="3" id="KW-0813">Transport</keyword>
<dbReference type="InterPro" id="IPR006122">
    <property type="entry name" value="HMA_Cu_ion-bd"/>
</dbReference>
<evidence type="ECO:0000256" key="5">
    <source>
        <dbReference type="ARBA" id="ARBA00022723"/>
    </source>
</evidence>
<dbReference type="STRING" id="253628.A0A0D1XUM0"/>
<dbReference type="PANTHER" id="PTHR43520">
    <property type="entry name" value="ATP7, ISOFORM B"/>
    <property type="match status" value="1"/>
</dbReference>
<dbReference type="NCBIfam" id="TIGR01494">
    <property type="entry name" value="ATPase_P-type"/>
    <property type="match status" value="2"/>
</dbReference>
<dbReference type="InterPro" id="IPR023299">
    <property type="entry name" value="ATPase_P-typ_cyto_dom_N"/>
</dbReference>
<dbReference type="SUPFAM" id="SSF81665">
    <property type="entry name" value="Calcium ATPase, transmembrane domain M"/>
    <property type="match status" value="1"/>
</dbReference>
<dbReference type="InterPro" id="IPR001757">
    <property type="entry name" value="P_typ_ATPase"/>
</dbReference>
<proteinExistence type="inferred from homology"/>
<evidence type="ECO:0000256" key="2">
    <source>
        <dbReference type="ARBA" id="ARBA00006024"/>
    </source>
</evidence>
<dbReference type="SUPFAM" id="SSF55008">
    <property type="entry name" value="HMA, heavy metal-associated domain"/>
    <property type="match status" value="4"/>
</dbReference>
<keyword evidence="13" id="KW-0406">Ion transport</keyword>
<dbReference type="Gene3D" id="3.40.1110.10">
    <property type="entry name" value="Calcium-transporting ATPase, cytoplasmic domain N"/>
    <property type="match status" value="1"/>
</dbReference>
<dbReference type="GeneID" id="27310858"/>
<dbReference type="FunFam" id="2.70.150.10:FF:000068">
    <property type="entry name" value="Copper resistance-associated P-type ATPase"/>
    <property type="match status" value="1"/>
</dbReference>
<dbReference type="GO" id="GO:0043682">
    <property type="term" value="F:P-type divalent copper transporter activity"/>
    <property type="evidence" value="ECO:0007669"/>
    <property type="project" value="TreeGrafter"/>
</dbReference>
<evidence type="ECO:0000256" key="6">
    <source>
        <dbReference type="ARBA" id="ARBA00022737"/>
    </source>
</evidence>
<feature type="transmembrane region" description="Helical" evidence="15">
    <location>
        <begin position="476"/>
        <end position="495"/>
    </location>
</feature>
<dbReference type="PRINTS" id="PR00120">
    <property type="entry name" value="HATPASE"/>
</dbReference>
<keyword evidence="7 15" id="KW-0547">Nucleotide-binding</keyword>
<dbReference type="SFLD" id="SFLDG00002">
    <property type="entry name" value="C1.7:_P-type_atpase_like"/>
    <property type="match status" value="1"/>
</dbReference>
<feature type="transmembrane region" description="Helical" evidence="15">
    <location>
        <begin position="519"/>
        <end position="542"/>
    </location>
</feature>
<dbReference type="GO" id="GO:0005507">
    <property type="term" value="F:copper ion binding"/>
    <property type="evidence" value="ECO:0007669"/>
    <property type="project" value="InterPro"/>
</dbReference>
<evidence type="ECO:0000256" key="8">
    <source>
        <dbReference type="ARBA" id="ARBA00022840"/>
    </source>
</evidence>
<dbReference type="GO" id="GO:0005524">
    <property type="term" value="F:ATP binding"/>
    <property type="evidence" value="ECO:0007669"/>
    <property type="project" value="UniProtKB-UniRule"/>
</dbReference>
<dbReference type="InterPro" id="IPR044492">
    <property type="entry name" value="P_typ_ATPase_HD_dom"/>
</dbReference>
<dbReference type="InterPro" id="IPR036163">
    <property type="entry name" value="HMA_dom_sf"/>
</dbReference>
<feature type="transmembrane region" description="Helical" evidence="15">
    <location>
        <begin position="1124"/>
        <end position="1146"/>
    </location>
</feature>
<evidence type="ECO:0000259" key="16">
    <source>
        <dbReference type="PROSITE" id="PS50846"/>
    </source>
</evidence>
<feature type="domain" description="HMA" evidence="16">
    <location>
        <begin position="255"/>
        <end position="320"/>
    </location>
</feature>
<gene>
    <name evidence="17" type="ORF">PV09_02885</name>
</gene>
<dbReference type="VEuPathDB" id="FungiDB:PV09_02885"/>
<dbReference type="PRINTS" id="PR00119">
    <property type="entry name" value="CATATPASE"/>
</dbReference>
<evidence type="ECO:0000256" key="14">
    <source>
        <dbReference type="ARBA" id="ARBA00023136"/>
    </source>
</evidence>
<evidence type="ECO:0000256" key="4">
    <source>
        <dbReference type="ARBA" id="ARBA00022692"/>
    </source>
</evidence>
<keyword evidence="10" id="KW-1278">Translocase</keyword>
<dbReference type="InterPro" id="IPR006121">
    <property type="entry name" value="HMA_dom"/>
</dbReference>